<keyword evidence="3" id="KW-1185">Reference proteome</keyword>
<evidence type="ECO:0000313" key="3">
    <source>
        <dbReference type="Proteomes" id="UP000275232"/>
    </source>
</evidence>
<feature type="signal peptide" evidence="1">
    <location>
        <begin position="1"/>
        <end position="22"/>
    </location>
</feature>
<evidence type="ECO:0000256" key="1">
    <source>
        <dbReference type="SAM" id="SignalP"/>
    </source>
</evidence>
<dbReference type="OrthoDB" id="9802674at2"/>
<dbReference type="InterPro" id="IPR019027">
    <property type="entry name" value="Pilus_biogenesis_CpaD-related"/>
</dbReference>
<organism evidence="2 3">
    <name type="scientific">Aurantiacibacter spongiae</name>
    <dbReference type="NCBI Taxonomy" id="2488860"/>
    <lineage>
        <taxon>Bacteria</taxon>
        <taxon>Pseudomonadati</taxon>
        <taxon>Pseudomonadota</taxon>
        <taxon>Alphaproteobacteria</taxon>
        <taxon>Sphingomonadales</taxon>
        <taxon>Erythrobacteraceae</taxon>
        <taxon>Aurantiacibacter</taxon>
    </lineage>
</organism>
<dbReference type="RefSeq" id="WP_123881002.1">
    <property type="nucleotide sequence ID" value="NZ_RPFZ01000001.1"/>
</dbReference>
<protein>
    <submittedName>
        <fullName evidence="2">Pilus assembly protein CpaD</fullName>
    </submittedName>
</protein>
<dbReference type="AlphaFoldDB" id="A0A3N5CZ68"/>
<dbReference type="PROSITE" id="PS51257">
    <property type="entry name" value="PROKAR_LIPOPROTEIN"/>
    <property type="match status" value="1"/>
</dbReference>
<name>A0A3N5CZ68_9SPHN</name>
<sequence length="218" mass="22424">MTNSIKRASASALALALGLGLAACSSGPQEANYSLNSVNQPVVERANYALDVATGPSGLSVPEQQRLVDWFDMLDLQYGDRIAIDDPAASAAVREDVAAAASRYGLLLSDGAPVTQGYVDPGSARIVVTRTVAYVPGCPNWSDEYGFQVGNATSDGFGCSVNGNLAAMVADPEHLLEGAHGTGETVVMTSNRAIVTYRNQEPTGAGSLPEVSSQGGGS</sequence>
<comment type="caution">
    <text evidence="2">The sequence shown here is derived from an EMBL/GenBank/DDBJ whole genome shotgun (WGS) entry which is preliminary data.</text>
</comment>
<feature type="chain" id="PRO_5018245975" evidence="1">
    <location>
        <begin position="23"/>
        <end position="218"/>
    </location>
</feature>
<dbReference type="Pfam" id="PF09476">
    <property type="entry name" value="Pilus_CpaD"/>
    <property type="match status" value="1"/>
</dbReference>
<proteinExistence type="predicted"/>
<dbReference type="EMBL" id="RPFZ01000001">
    <property type="protein sequence ID" value="RPF72009.1"/>
    <property type="molecule type" value="Genomic_DNA"/>
</dbReference>
<accession>A0A3N5CZ68</accession>
<reference evidence="2 3" key="1">
    <citation type="submission" date="2018-11" db="EMBL/GenBank/DDBJ databases">
        <title>Erythrobacter spongiae sp. nov., isolated from a marine sponge.</title>
        <authorList>
            <person name="Zhuang L."/>
            <person name="Luo L."/>
        </authorList>
    </citation>
    <scope>NUCLEOTIDE SEQUENCE [LARGE SCALE GENOMIC DNA]</scope>
    <source>
        <strain evidence="2 3">HN-E23</strain>
    </source>
</reference>
<evidence type="ECO:0000313" key="2">
    <source>
        <dbReference type="EMBL" id="RPF72009.1"/>
    </source>
</evidence>
<keyword evidence="1" id="KW-0732">Signal</keyword>
<gene>
    <name evidence="2" type="ORF">EG799_10585</name>
</gene>
<dbReference type="Proteomes" id="UP000275232">
    <property type="component" value="Unassembled WGS sequence"/>
</dbReference>